<sequence length="100" mass="10580">MPPRTAWDGGLLSQVWEANLVCLGRDTAHKIPSSCLSRIYRADSLCVSAGGTGKTCLAVTEKVGYGNALCDSAGLNGHQLLDYVGEEQHCINTQSLWAGA</sequence>
<dbReference type="AlphaFoldDB" id="A0A0J8R7Z4"/>
<evidence type="ECO:0000313" key="2">
    <source>
        <dbReference type="Proteomes" id="UP000054559"/>
    </source>
</evidence>
<proteinExistence type="predicted"/>
<protein>
    <submittedName>
        <fullName evidence="1">Uncharacterized protein</fullName>
    </submittedName>
</protein>
<reference evidence="2" key="1">
    <citation type="journal article" date="2010" name="Genome Res.">
        <title>Population genomic sequencing of Coccidioides fungi reveals recent hybridization and transposon control.</title>
        <authorList>
            <person name="Neafsey D.E."/>
            <person name="Barker B.M."/>
            <person name="Sharpton T.J."/>
            <person name="Stajich J.E."/>
            <person name="Park D.J."/>
            <person name="Whiston E."/>
            <person name="Hung C.-Y."/>
            <person name="McMahan C."/>
            <person name="White J."/>
            <person name="Sykes S."/>
            <person name="Heiman D."/>
            <person name="Young S."/>
            <person name="Zeng Q."/>
            <person name="Abouelleil A."/>
            <person name="Aftuck L."/>
            <person name="Bessette D."/>
            <person name="Brown A."/>
            <person name="FitzGerald M."/>
            <person name="Lui A."/>
            <person name="Macdonald J.P."/>
            <person name="Priest M."/>
            <person name="Orbach M.J."/>
            <person name="Galgiani J.N."/>
            <person name="Kirkland T.N."/>
            <person name="Cole G.T."/>
            <person name="Birren B.W."/>
            <person name="Henn M.R."/>
            <person name="Taylor J.W."/>
            <person name="Rounsley S.D."/>
        </authorList>
    </citation>
    <scope>NUCLEOTIDE SEQUENCE [LARGE SCALE GENOMIC DNA]</scope>
    <source>
        <strain evidence="2">RMSCC 3703</strain>
    </source>
</reference>
<organism evidence="1 2">
    <name type="scientific">Coccidioides immitis RMSCC 3703</name>
    <dbReference type="NCBI Taxonomy" id="454286"/>
    <lineage>
        <taxon>Eukaryota</taxon>
        <taxon>Fungi</taxon>
        <taxon>Dikarya</taxon>
        <taxon>Ascomycota</taxon>
        <taxon>Pezizomycotina</taxon>
        <taxon>Eurotiomycetes</taxon>
        <taxon>Eurotiomycetidae</taxon>
        <taxon>Onygenales</taxon>
        <taxon>Onygenaceae</taxon>
        <taxon>Coccidioides</taxon>
    </lineage>
</organism>
<dbReference type="EMBL" id="DS268125">
    <property type="protein sequence ID" value="KMU81109.1"/>
    <property type="molecule type" value="Genomic_DNA"/>
</dbReference>
<evidence type="ECO:0000313" key="1">
    <source>
        <dbReference type="EMBL" id="KMU81109.1"/>
    </source>
</evidence>
<accession>A0A0J8R7Z4</accession>
<gene>
    <name evidence="1" type="ORF">CISG_02487</name>
</gene>
<dbReference type="Proteomes" id="UP000054559">
    <property type="component" value="Unassembled WGS sequence"/>
</dbReference>
<name>A0A0J8R7Z4_COCIT</name>